<accession>A0ABY5ZMF6</accession>
<organism evidence="3 4">
    <name type="scientific">Geoalkalibacter halelectricus</name>
    <dbReference type="NCBI Taxonomy" id="2847045"/>
    <lineage>
        <taxon>Bacteria</taxon>
        <taxon>Pseudomonadati</taxon>
        <taxon>Thermodesulfobacteriota</taxon>
        <taxon>Desulfuromonadia</taxon>
        <taxon>Desulfuromonadales</taxon>
        <taxon>Geoalkalibacteraceae</taxon>
        <taxon>Geoalkalibacter</taxon>
    </lineage>
</organism>
<keyword evidence="1" id="KW-0812">Transmembrane</keyword>
<evidence type="ECO:0000313" key="3">
    <source>
        <dbReference type="EMBL" id="UWZ80253.1"/>
    </source>
</evidence>
<dbReference type="InterPro" id="IPR017592">
    <property type="entry name" value="Pilus_assmbl_Flp-typ_CpaB"/>
</dbReference>
<dbReference type="Gene3D" id="3.90.1210.10">
    <property type="entry name" value="Antifreeze-like/N-acetylneuraminic acid synthase C-terminal domain"/>
    <property type="match status" value="1"/>
</dbReference>
<feature type="transmembrane region" description="Helical" evidence="1">
    <location>
        <begin position="7"/>
        <end position="28"/>
    </location>
</feature>
<dbReference type="Proteomes" id="UP001060414">
    <property type="component" value="Chromosome"/>
</dbReference>
<dbReference type="Pfam" id="PF16976">
    <property type="entry name" value="RcpC"/>
    <property type="match status" value="1"/>
</dbReference>
<evidence type="ECO:0000259" key="2">
    <source>
        <dbReference type="SMART" id="SM00858"/>
    </source>
</evidence>
<dbReference type="EMBL" id="CP092109">
    <property type="protein sequence ID" value="UWZ80253.1"/>
    <property type="molecule type" value="Genomic_DNA"/>
</dbReference>
<dbReference type="CDD" id="cd11614">
    <property type="entry name" value="SAF_CpaB_FlgA_like"/>
    <property type="match status" value="1"/>
</dbReference>
<name>A0ABY5ZMF6_9BACT</name>
<keyword evidence="1" id="KW-1133">Transmembrane helix</keyword>
<evidence type="ECO:0000313" key="4">
    <source>
        <dbReference type="Proteomes" id="UP001060414"/>
    </source>
</evidence>
<dbReference type="InterPro" id="IPR031571">
    <property type="entry name" value="RcpC_dom"/>
</dbReference>
<keyword evidence="1" id="KW-0472">Membrane</keyword>
<reference evidence="3" key="1">
    <citation type="journal article" date="2022" name="Environ. Microbiol.">
        <title>Geoalkalibacter halelectricus SAP #1 sp. nov. possessing extracellular electron transfer and mineral#reducing capabilities from a haloalkaline environment.</title>
        <authorList>
            <person name="Yadav S."/>
            <person name="Singh R."/>
            <person name="Sundharam S.S."/>
            <person name="Chaudhary S."/>
            <person name="Krishnamurthi S."/>
            <person name="Patil S.A."/>
        </authorList>
    </citation>
    <scope>NUCLEOTIDE SEQUENCE</scope>
    <source>
        <strain evidence="3">SAP-1</strain>
    </source>
</reference>
<dbReference type="NCBIfam" id="TIGR03177">
    <property type="entry name" value="pilus_cpaB"/>
    <property type="match status" value="1"/>
</dbReference>
<dbReference type="SMART" id="SM00858">
    <property type="entry name" value="SAF"/>
    <property type="match status" value="1"/>
</dbReference>
<gene>
    <name evidence="3" type="primary">cpaB</name>
    <name evidence="3" type="ORF">L9S41_02360</name>
</gene>
<proteinExistence type="predicted"/>
<keyword evidence="4" id="KW-1185">Reference proteome</keyword>
<sequence length="283" mass="30452">MKKYGAVLALGIAIISGLFAVYLANLWLTRQSPEAPLVIQQQHSIPLTKVVIAARDLEIGSPLSAANLTTAEWPTASVPQGAFNEIAACEGRIAVTRLRAGQPVRAADLAAPGSGPGLVAAIEPGMRAMAIRVDEVIGVGGFILPNTFVDVIAIQEEGNPSPRARTLLERIEVLAIAQEAHTEDGKPKIVRTVTLKLTPEQAEQLALQTSQGQVQLALRNPLDQAPPQPEPQPLVAKAEPVRATPVLQPRIRTPQAPPHAVEVIRRSAWDRIEFKNVESEERR</sequence>
<dbReference type="InterPro" id="IPR013974">
    <property type="entry name" value="SAF"/>
</dbReference>
<feature type="domain" description="SAF" evidence="2">
    <location>
        <begin position="48"/>
        <end position="110"/>
    </location>
</feature>
<dbReference type="RefSeq" id="WP_260748610.1">
    <property type="nucleotide sequence ID" value="NZ_CP092109.1"/>
</dbReference>
<evidence type="ECO:0000256" key="1">
    <source>
        <dbReference type="SAM" id="Phobius"/>
    </source>
</evidence>
<protein>
    <submittedName>
        <fullName evidence="3">Flp pilus assembly protein CpaB</fullName>
    </submittedName>
</protein>
<dbReference type="Pfam" id="PF08666">
    <property type="entry name" value="SAF"/>
    <property type="match status" value="1"/>
</dbReference>